<reference evidence="3" key="1">
    <citation type="journal article" date="2017" name="Nat. Ecol. Evol.">
        <title>Genome expansion and lineage-specific genetic innovations in the forest pathogenic fungi Armillaria.</title>
        <authorList>
            <person name="Sipos G."/>
            <person name="Prasanna A.N."/>
            <person name="Walter M.C."/>
            <person name="O'Connor E."/>
            <person name="Balint B."/>
            <person name="Krizsan K."/>
            <person name="Kiss B."/>
            <person name="Hess J."/>
            <person name="Varga T."/>
            <person name="Slot J."/>
            <person name="Riley R."/>
            <person name="Boka B."/>
            <person name="Rigling D."/>
            <person name="Barry K."/>
            <person name="Lee J."/>
            <person name="Mihaltcheva S."/>
            <person name="LaButti K."/>
            <person name="Lipzen A."/>
            <person name="Waldron R."/>
            <person name="Moloney N.M."/>
            <person name="Sperisen C."/>
            <person name="Kredics L."/>
            <person name="Vagvoelgyi C."/>
            <person name="Patrignani A."/>
            <person name="Fitzpatrick D."/>
            <person name="Nagy I."/>
            <person name="Doyle S."/>
            <person name="Anderson J.B."/>
            <person name="Grigoriev I.V."/>
            <person name="Gueldener U."/>
            <person name="Muensterkoetter M."/>
            <person name="Nagy L.G."/>
        </authorList>
    </citation>
    <scope>NUCLEOTIDE SEQUENCE [LARGE SCALE GENOMIC DNA]</scope>
    <source>
        <strain evidence="3">28-4</strain>
    </source>
</reference>
<protein>
    <submittedName>
        <fullName evidence="2">Uncharacterized protein</fullName>
    </submittedName>
</protein>
<keyword evidence="3" id="KW-1185">Reference proteome</keyword>
<evidence type="ECO:0000256" key="1">
    <source>
        <dbReference type="SAM" id="MobiDB-lite"/>
    </source>
</evidence>
<accession>A0A2H3BR60</accession>
<dbReference type="AlphaFoldDB" id="A0A2H3BR60"/>
<name>A0A2H3BR60_9AGAR</name>
<gene>
    <name evidence="2" type="ORF">ARMSODRAFT_362354</name>
</gene>
<evidence type="ECO:0000313" key="2">
    <source>
        <dbReference type="EMBL" id="PBK66353.1"/>
    </source>
</evidence>
<dbReference type="EMBL" id="KZ293441">
    <property type="protein sequence ID" value="PBK66353.1"/>
    <property type="molecule type" value="Genomic_DNA"/>
</dbReference>
<sequence length="117" mass="12935">MANMNVYCLTRGRRVPPNPEHSVNEIREQALHSPVLAPSFSHGSSYLSSEAPPDVKVSDDTEANQNIETWISQARSSFAEFEGNIGIGLPKSYVVDHNFEDSSEEDLDDSHDDEGQS</sequence>
<proteinExistence type="predicted"/>
<dbReference type="STRING" id="1076256.A0A2H3BR60"/>
<feature type="compositionally biased region" description="Acidic residues" evidence="1">
    <location>
        <begin position="101"/>
        <end position="117"/>
    </location>
</feature>
<organism evidence="2 3">
    <name type="scientific">Armillaria solidipes</name>
    <dbReference type="NCBI Taxonomy" id="1076256"/>
    <lineage>
        <taxon>Eukaryota</taxon>
        <taxon>Fungi</taxon>
        <taxon>Dikarya</taxon>
        <taxon>Basidiomycota</taxon>
        <taxon>Agaricomycotina</taxon>
        <taxon>Agaricomycetes</taxon>
        <taxon>Agaricomycetidae</taxon>
        <taxon>Agaricales</taxon>
        <taxon>Marasmiineae</taxon>
        <taxon>Physalacriaceae</taxon>
        <taxon>Armillaria</taxon>
    </lineage>
</organism>
<feature type="region of interest" description="Disordered" evidence="1">
    <location>
        <begin position="36"/>
        <end position="61"/>
    </location>
</feature>
<evidence type="ECO:0000313" key="3">
    <source>
        <dbReference type="Proteomes" id="UP000218334"/>
    </source>
</evidence>
<feature type="region of interest" description="Disordered" evidence="1">
    <location>
        <begin position="96"/>
        <end position="117"/>
    </location>
</feature>
<dbReference type="Proteomes" id="UP000218334">
    <property type="component" value="Unassembled WGS sequence"/>
</dbReference>